<reference evidence="1" key="1">
    <citation type="submission" date="2014-12" db="EMBL/GenBank/DDBJ databases">
        <title>Insight into the proteome of Arion vulgaris.</title>
        <authorList>
            <person name="Aradska J."/>
            <person name="Bulat T."/>
            <person name="Smidak R."/>
            <person name="Sarate P."/>
            <person name="Gangsoo J."/>
            <person name="Sialana F."/>
            <person name="Bilban M."/>
            <person name="Lubec G."/>
        </authorList>
    </citation>
    <scope>NUCLEOTIDE SEQUENCE</scope>
    <source>
        <tissue evidence="1">Skin</tissue>
    </source>
</reference>
<name>A0A0B7BZE9_9EUPU</name>
<proteinExistence type="predicted"/>
<evidence type="ECO:0000313" key="1">
    <source>
        <dbReference type="EMBL" id="CEK97535.1"/>
    </source>
</evidence>
<accession>A0A0B7BZE9</accession>
<protein>
    <submittedName>
        <fullName evidence="1">Uncharacterized protein</fullName>
    </submittedName>
</protein>
<gene>
    <name evidence="1" type="primary">ORF216081</name>
</gene>
<dbReference type="EMBL" id="HACG01050670">
    <property type="protein sequence ID" value="CEK97535.1"/>
    <property type="molecule type" value="Transcribed_RNA"/>
</dbReference>
<organism evidence="1">
    <name type="scientific">Arion vulgaris</name>
    <dbReference type="NCBI Taxonomy" id="1028688"/>
    <lineage>
        <taxon>Eukaryota</taxon>
        <taxon>Metazoa</taxon>
        <taxon>Spiralia</taxon>
        <taxon>Lophotrochozoa</taxon>
        <taxon>Mollusca</taxon>
        <taxon>Gastropoda</taxon>
        <taxon>Heterobranchia</taxon>
        <taxon>Euthyneura</taxon>
        <taxon>Panpulmonata</taxon>
        <taxon>Eupulmonata</taxon>
        <taxon>Stylommatophora</taxon>
        <taxon>Helicina</taxon>
        <taxon>Arionoidea</taxon>
        <taxon>Arionidae</taxon>
        <taxon>Arion</taxon>
    </lineage>
</organism>
<dbReference type="AlphaFoldDB" id="A0A0B7BZE9"/>
<sequence>MKYDSLTQYSDSLLRLNENSNKKLLKNFNQQKMHPEIKCRCWSWTEVIQKSQQELLCSGLWRKGERDVDQRQPGEVQWSQTCTLWVTLLNAMQRMVIY</sequence>